<dbReference type="NCBIfam" id="TIGR00099">
    <property type="entry name" value="Cof-subfamily"/>
    <property type="match status" value="1"/>
</dbReference>
<organism evidence="1 2">
    <name type="scientific">Aquimarina brevivitae</name>
    <dbReference type="NCBI Taxonomy" id="323412"/>
    <lineage>
        <taxon>Bacteria</taxon>
        <taxon>Pseudomonadati</taxon>
        <taxon>Bacteroidota</taxon>
        <taxon>Flavobacteriia</taxon>
        <taxon>Flavobacteriales</taxon>
        <taxon>Flavobacteriaceae</taxon>
        <taxon>Aquimarina</taxon>
    </lineage>
</organism>
<dbReference type="Gene3D" id="3.40.50.1000">
    <property type="entry name" value="HAD superfamily/HAD-like"/>
    <property type="match status" value="1"/>
</dbReference>
<dbReference type="SUPFAM" id="SSF56784">
    <property type="entry name" value="HAD-like"/>
    <property type="match status" value="1"/>
</dbReference>
<dbReference type="EMBL" id="SGXE01000002">
    <property type="protein sequence ID" value="RZS93111.1"/>
    <property type="molecule type" value="Genomic_DNA"/>
</dbReference>
<dbReference type="SFLD" id="SFLDG01140">
    <property type="entry name" value="C2.B:_Phosphomannomutase_and_P"/>
    <property type="match status" value="1"/>
</dbReference>
<dbReference type="OrthoDB" id="9814970at2"/>
<name>A0A4Q7P011_9FLAO</name>
<evidence type="ECO:0000313" key="2">
    <source>
        <dbReference type="Proteomes" id="UP000292262"/>
    </source>
</evidence>
<sequence>MGYTIAFSDVDGTLLDHNRELSAYTIAEIKRISQHIPFVLISSRMPSAMSHLQKSLGIEDTPLICYNGGLILINGQVAQSTTIPIQIIEELIDFNTKDQVHLSLYHNDEWYVPQDDFWANRERQNTKVTPTIKANHIVLQEWKQKHKSAHKIMCMGEESAIDRLYDFMEKNFSTELHLYRSKPTYIEIAEKSISKKTAIQHLLDQHFNLKVEDAVAFGDNYNDIEMIQFAGTGVAVKNAKPETIAVADYVTANGKEDGVAEFINKHIIF</sequence>
<dbReference type="InterPro" id="IPR036412">
    <property type="entry name" value="HAD-like_sf"/>
</dbReference>
<dbReference type="Proteomes" id="UP000292262">
    <property type="component" value="Unassembled WGS sequence"/>
</dbReference>
<dbReference type="RefSeq" id="WP_130286260.1">
    <property type="nucleotide sequence ID" value="NZ_SGXE01000002.1"/>
</dbReference>
<dbReference type="CDD" id="cd07516">
    <property type="entry name" value="HAD_Pase"/>
    <property type="match status" value="1"/>
</dbReference>
<evidence type="ECO:0000313" key="1">
    <source>
        <dbReference type="EMBL" id="RZS93111.1"/>
    </source>
</evidence>
<evidence type="ECO:0008006" key="3">
    <source>
        <dbReference type="Google" id="ProtNLM"/>
    </source>
</evidence>
<reference evidence="1 2" key="1">
    <citation type="submission" date="2019-02" db="EMBL/GenBank/DDBJ databases">
        <title>Genomic Encyclopedia of Type Strains, Phase IV (KMG-IV): sequencing the most valuable type-strain genomes for metagenomic binning, comparative biology and taxonomic classification.</title>
        <authorList>
            <person name="Goeker M."/>
        </authorList>
    </citation>
    <scope>NUCLEOTIDE SEQUENCE [LARGE SCALE GENOMIC DNA]</scope>
    <source>
        <strain evidence="1 2">DSM 17196</strain>
    </source>
</reference>
<dbReference type="PANTHER" id="PTHR10000">
    <property type="entry name" value="PHOSPHOSERINE PHOSPHATASE"/>
    <property type="match status" value="1"/>
</dbReference>
<comment type="caution">
    <text evidence="1">The sequence shown here is derived from an EMBL/GenBank/DDBJ whole genome shotgun (WGS) entry which is preliminary data.</text>
</comment>
<dbReference type="GO" id="GO:0000287">
    <property type="term" value="F:magnesium ion binding"/>
    <property type="evidence" value="ECO:0007669"/>
    <property type="project" value="TreeGrafter"/>
</dbReference>
<keyword evidence="2" id="KW-1185">Reference proteome</keyword>
<dbReference type="InterPro" id="IPR000150">
    <property type="entry name" value="Cof"/>
</dbReference>
<dbReference type="SFLD" id="SFLDS00003">
    <property type="entry name" value="Haloacid_Dehalogenase"/>
    <property type="match status" value="1"/>
</dbReference>
<gene>
    <name evidence="1" type="ORF">EV197_1681</name>
</gene>
<dbReference type="Gene3D" id="3.30.1240.10">
    <property type="match status" value="1"/>
</dbReference>
<dbReference type="AlphaFoldDB" id="A0A4Q7P011"/>
<dbReference type="Pfam" id="PF08282">
    <property type="entry name" value="Hydrolase_3"/>
    <property type="match status" value="1"/>
</dbReference>
<dbReference type="GO" id="GO:0005829">
    <property type="term" value="C:cytosol"/>
    <property type="evidence" value="ECO:0007669"/>
    <property type="project" value="TreeGrafter"/>
</dbReference>
<protein>
    <recommendedName>
        <fullName evidence="3">Cof subfamily protein (Haloacid dehalogenase superfamily)/HAD superfamily hydrolase (TIGR01484 family)</fullName>
    </recommendedName>
</protein>
<proteinExistence type="predicted"/>
<dbReference type="InterPro" id="IPR023214">
    <property type="entry name" value="HAD_sf"/>
</dbReference>
<dbReference type="InterPro" id="IPR006379">
    <property type="entry name" value="HAD-SF_hydro_IIB"/>
</dbReference>
<dbReference type="GO" id="GO:0016791">
    <property type="term" value="F:phosphatase activity"/>
    <property type="evidence" value="ECO:0007669"/>
    <property type="project" value="TreeGrafter"/>
</dbReference>
<dbReference type="NCBIfam" id="TIGR01484">
    <property type="entry name" value="HAD-SF-IIB"/>
    <property type="match status" value="1"/>
</dbReference>
<accession>A0A4Q7P011</accession>
<dbReference type="PANTHER" id="PTHR10000:SF8">
    <property type="entry name" value="HAD SUPERFAMILY HYDROLASE-LIKE, TYPE 3"/>
    <property type="match status" value="1"/>
</dbReference>